<evidence type="ECO:0000256" key="2">
    <source>
        <dbReference type="HAMAP-Rule" id="MF_01151"/>
    </source>
</evidence>
<proteinExistence type="inferred from homology"/>
<keyword evidence="2 3" id="KW-0346">Stress response</keyword>
<keyword evidence="2" id="KW-0963">Cytoplasm</keyword>
<name>A0A6J4HL26_9CHLR</name>
<evidence type="ECO:0000256" key="3">
    <source>
        <dbReference type="RuleBase" id="RU000639"/>
    </source>
</evidence>
<dbReference type="PANTHER" id="PTHR21237:SF23">
    <property type="entry name" value="GRPE PROTEIN HOMOLOG, MITOCHONDRIAL"/>
    <property type="match status" value="1"/>
</dbReference>
<dbReference type="HAMAP" id="MF_01151">
    <property type="entry name" value="GrpE"/>
    <property type="match status" value="1"/>
</dbReference>
<evidence type="ECO:0000256" key="1">
    <source>
        <dbReference type="ARBA" id="ARBA00023186"/>
    </source>
</evidence>
<dbReference type="AlphaFoldDB" id="A0A6J4HL26"/>
<feature type="coiled-coil region" evidence="4">
    <location>
        <begin position="61"/>
        <end position="113"/>
    </location>
</feature>
<comment type="subcellular location">
    <subcellularLocation>
        <location evidence="2">Cytoplasm</location>
    </subcellularLocation>
</comment>
<dbReference type="GO" id="GO:0051082">
    <property type="term" value="F:unfolded protein binding"/>
    <property type="evidence" value="ECO:0007669"/>
    <property type="project" value="TreeGrafter"/>
</dbReference>
<dbReference type="GO" id="GO:0000774">
    <property type="term" value="F:adenyl-nucleotide exchange factor activity"/>
    <property type="evidence" value="ECO:0007669"/>
    <property type="project" value="InterPro"/>
</dbReference>
<comment type="similarity">
    <text evidence="2">Belongs to the GrpE family.</text>
</comment>
<gene>
    <name evidence="2" type="primary">grpE</name>
    <name evidence="6" type="ORF">AVDCRST_MAG26-718</name>
</gene>
<keyword evidence="1 2" id="KW-0143">Chaperone</keyword>
<comment type="subunit">
    <text evidence="2">Homodimer.</text>
</comment>
<dbReference type="PANTHER" id="PTHR21237">
    <property type="entry name" value="GRPE PROTEIN"/>
    <property type="match status" value="1"/>
</dbReference>
<dbReference type="Pfam" id="PF01025">
    <property type="entry name" value="GrpE"/>
    <property type="match status" value="1"/>
</dbReference>
<evidence type="ECO:0000313" key="6">
    <source>
        <dbReference type="EMBL" id="CAA9225245.1"/>
    </source>
</evidence>
<dbReference type="EMBL" id="CADCTK010000175">
    <property type="protein sequence ID" value="CAA9225245.1"/>
    <property type="molecule type" value="Genomic_DNA"/>
</dbReference>
<dbReference type="GO" id="GO:0005737">
    <property type="term" value="C:cytoplasm"/>
    <property type="evidence" value="ECO:0007669"/>
    <property type="project" value="UniProtKB-SubCell"/>
</dbReference>
<evidence type="ECO:0000256" key="5">
    <source>
        <dbReference type="SAM" id="MobiDB-lite"/>
    </source>
</evidence>
<dbReference type="GO" id="GO:0042803">
    <property type="term" value="F:protein homodimerization activity"/>
    <property type="evidence" value="ECO:0007669"/>
    <property type="project" value="InterPro"/>
</dbReference>
<feature type="region of interest" description="Disordered" evidence="5">
    <location>
        <begin position="1"/>
        <end position="33"/>
    </location>
</feature>
<comment type="function">
    <text evidence="2 3">Participates actively in the response to hyperosmotic and heat shock by preventing the aggregation of stress-denatured proteins, in association with DnaK and GrpE. It is the nucleotide exchange factor for DnaK and may function as a thermosensor. Unfolded proteins bind initially to DnaJ; upon interaction with the DnaJ-bound protein, DnaK hydrolyzes its bound ATP, resulting in the formation of a stable complex. GrpE releases ADP from DnaK; ATP binding to DnaK triggers the release of the substrate protein, thus completing the reaction cycle. Several rounds of ATP-dependent interactions between DnaJ, DnaK and GrpE are required for fully efficient folding.</text>
</comment>
<keyword evidence="4" id="KW-0175">Coiled coil</keyword>
<reference evidence="6" key="1">
    <citation type="submission" date="2020-02" db="EMBL/GenBank/DDBJ databases">
        <authorList>
            <person name="Meier V. D."/>
        </authorList>
    </citation>
    <scope>NUCLEOTIDE SEQUENCE</scope>
    <source>
        <strain evidence="6">AVDCRST_MAG26</strain>
    </source>
</reference>
<organism evidence="6">
    <name type="scientific">uncultured Chloroflexia bacterium</name>
    <dbReference type="NCBI Taxonomy" id="1672391"/>
    <lineage>
        <taxon>Bacteria</taxon>
        <taxon>Bacillati</taxon>
        <taxon>Chloroflexota</taxon>
        <taxon>Chloroflexia</taxon>
        <taxon>environmental samples</taxon>
    </lineage>
</organism>
<accession>A0A6J4HL26</accession>
<dbReference type="Gene3D" id="2.30.22.10">
    <property type="entry name" value="Head domain of nucleotide exchange factor GrpE"/>
    <property type="match status" value="1"/>
</dbReference>
<dbReference type="GO" id="GO:0006457">
    <property type="term" value="P:protein folding"/>
    <property type="evidence" value="ECO:0007669"/>
    <property type="project" value="InterPro"/>
</dbReference>
<protein>
    <recommendedName>
        <fullName evidence="2 3">Protein GrpE</fullName>
    </recommendedName>
    <alternativeName>
        <fullName evidence="2">HSP-70 cofactor</fullName>
    </alternativeName>
</protein>
<evidence type="ECO:0000256" key="4">
    <source>
        <dbReference type="SAM" id="Coils"/>
    </source>
</evidence>
<dbReference type="InterPro" id="IPR009012">
    <property type="entry name" value="GrpE_head"/>
</dbReference>
<dbReference type="PROSITE" id="PS01071">
    <property type="entry name" value="GRPE"/>
    <property type="match status" value="1"/>
</dbReference>
<dbReference type="GO" id="GO:0051087">
    <property type="term" value="F:protein-folding chaperone binding"/>
    <property type="evidence" value="ECO:0007669"/>
    <property type="project" value="InterPro"/>
</dbReference>
<dbReference type="SUPFAM" id="SSF51064">
    <property type="entry name" value="Head domain of nucleotide exchange factor GrpE"/>
    <property type="match status" value="1"/>
</dbReference>
<sequence length="282" mass="30933">MSERARRHGNISARLRQLLPGPGQPAPSDEPDGVALLLPRLSAIEHALEELAHAPHASPVEQSESQRLVTLEQSLAALEKQINRAGREQLKTNALFEAQAEQQRAALEALQTASERRDGEATVLREQLRSAQQATRLDLVRALLPALDGLDEGLRSGTDLLEQVATPGRKRGWLGRLRHQPAPSPDEHVLRAGMHAWLEGLRFVRKRLLDVLAAEGVVPLDATGQSFDPHRHIALEIVDSKDQPPGTVVATLRQGYMAGERVLRHAEVAVVGESGDQKEKDR</sequence>
<dbReference type="InterPro" id="IPR000740">
    <property type="entry name" value="GrpE"/>
</dbReference>